<keyword evidence="7" id="KW-0131">Cell cycle</keyword>
<dbReference type="GO" id="GO:0033314">
    <property type="term" value="P:mitotic DNA replication checkpoint signaling"/>
    <property type="evidence" value="ECO:0000318"/>
    <property type="project" value="GO_Central"/>
</dbReference>
<reference evidence="11" key="1">
    <citation type="submission" date="2015-02" db="EMBL/GenBank/DDBJ databases">
        <title>Genome sequencing for Strongylocentrotus purpuratus.</title>
        <authorList>
            <person name="Murali S."/>
            <person name="Liu Y."/>
            <person name="Vee V."/>
            <person name="English A."/>
            <person name="Wang M."/>
            <person name="Skinner E."/>
            <person name="Han Y."/>
            <person name="Muzny D.M."/>
            <person name="Worley K.C."/>
            <person name="Gibbs R.A."/>
        </authorList>
    </citation>
    <scope>NUCLEOTIDE SEQUENCE</scope>
</reference>
<keyword evidence="5" id="KW-0067">ATP-binding</keyword>
<feature type="region of interest" description="Disordered" evidence="8">
    <location>
        <begin position="1"/>
        <end position="59"/>
    </location>
</feature>
<dbReference type="PANTHER" id="PTHR12172">
    <property type="entry name" value="CELL CYCLE CHECKPOINT PROTEIN RAD17"/>
    <property type="match status" value="1"/>
</dbReference>
<dbReference type="OrthoDB" id="10265971at2759"/>
<feature type="domain" description="Checkpoint protein RAD24-like helical bundle" evidence="9">
    <location>
        <begin position="386"/>
        <end position="499"/>
    </location>
</feature>
<dbReference type="GO" id="GO:0005524">
    <property type="term" value="F:ATP binding"/>
    <property type="evidence" value="ECO:0007669"/>
    <property type="project" value="UniProtKB-KW"/>
</dbReference>
<dbReference type="EnsemblMetazoa" id="XM_030996028">
    <property type="protein sequence ID" value="XP_030851888"/>
    <property type="gene ID" value="LOC582037"/>
</dbReference>
<dbReference type="GO" id="GO:0006281">
    <property type="term" value="P:DNA repair"/>
    <property type="evidence" value="ECO:0000318"/>
    <property type="project" value="GO_Central"/>
</dbReference>
<comment type="subcellular location">
    <subcellularLocation>
        <location evidence="1">Nucleus</location>
    </subcellularLocation>
</comment>
<feature type="compositionally biased region" description="Gly residues" evidence="8">
    <location>
        <begin position="509"/>
        <end position="519"/>
    </location>
</feature>
<protein>
    <recommendedName>
        <fullName evidence="9">Checkpoint protein RAD24-like helical bundle domain-containing protein</fullName>
    </recommendedName>
</protein>
<evidence type="ECO:0000256" key="6">
    <source>
        <dbReference type="ARBA" id="ARBA00023242"/>
    </source>
</evidence>
<sequence length="662" mass="74056">MQQWVSSSFGDFEEQSTGSKAKGHSSGKHGPSSKGQDRRKRPRVADKGGGKTQSWSQKKKLLEGQTWAERHAPQSVADLAVHKKKIQEVQEWLTFHTKQRGQQPKPHTKAPLLLLTGPAGAGKTATLTVLAKELGLEVQEWSNPITEAFKMDQDTDYRSDFYVKNESQVKQFQDFLKRANRYPALSLVGAQEERTNKVVLVEEMPNAFYRDPSSLHAVLTRFSHTGRSPLVFIVSDSHGGKSNVLSLFPSDVQDNLAVHNISFNPVAPTSMTKTMMKIATAEAAKARHKFYVPSKSTIEALAASSSGDIRGAINALQFACLKGTDSLQRSSQKSSSLPSSWSSTPSSSSSSSSIGSSQWKDRRKQARGSKDDKEDKRLAAIGGRDTSLFLFRALGKVLYCKREPKTASDPVLPPHLHHHDRDRLIINPEELIERTHMSSENFTLYLHQNYLDFYTDLEDVVEGSRYLSDTDFLTCEWAHRTTMRQYSSSVAVRSLVHHNSSRSRCSQDGGTGGGRGGGWKPLHKPEWFEVSRKYRESCAAAKGLFVGHCWTPLDLQTQLLPYLALINVPLKNPGQFSFLQDVTRFSNRKQMRKWPKKLDEKDIDDASLEEDFPSSQSSVTSSQNSRTKLTLNSHNTDALNDAAFAEDEEDDEEIVIEDYDDD</sequence>
<dbReference type="InterPro" id="IPR027417">
    <property type="entry name" value="P-loop_NTPase"/>
</dbReference>
<dbReference type="GO" id="GO:0005634">
    <property type="term" value="C:nucleus"/>
    <property type="evidence" value="ECO:0007669"/>
    <property type="project" value="UniProtKB-SubCell"/>
</dbReference>
<dbReference type="FunFam" id="3.40.50.300:FF:001661">
    <property type="entry name" value="RAD17 checkpoint clamp loader component"/>
    <property type="match status" value="1"/>
</dbReference>
<feature type="compositionally biased region" description="Low complexity" evidence="8">
    <location>
        <begin position="614"/>
        <end position="625"/>
    </location>
</feature>
<dbReference type="SUPFAM" id="SSF52540">
    <property type="entry name" value="P-loop containing nucleoside triphosphate hydrolases"/>
    <property type="match status" value="1"/>
</dbReference>
<feature type="region of interest" description="Disordered" evidence="8">
    <location>
        <begin position="501"/>
        <end position="520"/>
    </location>
</feature>
<evidence type="ECO:0000256" key="3">
    <source>
        <dbReference type="ARBA" id="ARBA00022741"/>
    </source>
</evidence>
<dbReference type="InterPro" id="IPR004582">
    <property type="entry name" value="Checkpoint_prot_Rad17_Rad24"/>
</dbReference>
<dbReference type="RefSeq" id="XP_030851888.1">
    <property type="nucleotide sequence ID" value="XM_030996028.1"/>
</dbReference>
<dbReference type="GO" id="GO:0000077">
    <property type="term" value="P:DNA damage checkpoint signaling"/>
    <property type="evidence" value="ECO:0000318"/>
    <property type="project" value="GO_Central"/>
</dbReference>
<feature type="compositionally biased region" description="Low complexity" evidence="8">
    <location>
        <begin position="329"/>
        <end position="357"/>
    </location>
</feature>
<feature type="region of interest" description="Disordered" evidence="8">
    <location>
        <begin position="605"/>
        <end position="662"/>
    </location>
</feature>
<evidence type="ECO:0000256" key="1">
    <source>
        <dbReference type="ARBA" id="ARBA00004123"/>
    </source>
</evidence>
<dbReference type="KEGG" id="spu:582037"/>
<dbReference type="GeneID" id="582037"/>
<evidence type="ECO:0000313" key="11">
    <source>
        <dbReference type="Proteomes" id="UP000007110"/>
    </source>
</evidence>
<dbReference type="Proteomes" id="UP000007110">
    <property type="component" value="Unassembled WGS sequence"/>
</dbReference>
<keyword evidence="11" id="KW-1185">Reference proteome</keyword>
<dbReference type="OMA" id="YNCLKMA"/>
<evidence type="ECO:0000313" key="10">
    <source>
        <dbReference type="EnsemblMetazoa" id="XP_030851888"/>
    </source>
</evidence>
<feature type="compositionally biased region" description="Acidic residues" evidence="8">
    <location>
        <begin position="644"/>
        <end position="662"/>
    </location>
</feature>
<dbReference type="InParanoid" id="A0A7M7PIC1"/>
<accession>A0A7M7PIC1</accession>
<dbReference type="Pfam" id="PF03215">
    <property type="entry name" value="Rad17"/>
    <property type="match status" value="1"/>
</dbReference>
<organism evidence="10 11">
    <name type="scientific">Strongylocentrotus purpuratus</name>
    <name type="common">Purple sea urchin</name>
    <dbReference type="NCBI Taxonomy" id="7668"/>
    <lineage>
        <taxon>Eukaryota</taxon>
        <taxon>Metazoa</taxon>
        <taxon>Echinodermata</taxon>
        <taxon>Eleutherozoa</taxon>
        <taxon>Echinozoa</taxon>
        <taxon>Echinoidea</taxon>
        <taxon>Euechinoidea</taxon>
        <taxon>Echinacea</taxon>
        <taxon>Camarodonta</taxon>
        <taxon>Echinidea</taxon>
        <taxon>Strongylocentrotidae</taxon>
        <taxon>Strongylocentrotus</taxon>
    </lineage>
</organism>
<dbReference type="FunCoup" id="A0A7M7PIC1">
    <property type="interactions" value="1322"/>
</dbReference>
<dbReference type="Gene3D" id="3.40.50.300">
    <property type="entry name" value="P-loop containing nucleotide triphosphate hydrolases"/>
    <property type="match status" value="1"/>
</dbReference>
<reference evidence="10" key="2">
    <citation type="submission" date="2021-01" db="UniProtKB">
        <authorList>
            <consortium name="EnsemblMetazoa"/>
        </authorList>
    </citation>
    <scope>IDENTIFICATION</scope>
</reference>
<dbReference type="CTD" id="5884"/>
<feature type="compositionally biased region" description="Basic and acidic residues" evidence="8">
    <location>
        <begin position="368"/>
        <end position="377"/>
    </location>
</feature>
<dbReference type="PANTHER" id="PTHR12172:SF0">
    <property type="entry name" value="CELL CYCLE CHECKPOINT PROTEIN RAD17"/>
    <property type="match status" value="1"/>
</dbReference>
<keyword evidence="6" id="KW-0539">Nucleus</keyword>
<evidence type="ECO:0000256" key="5">
    <source>
        <dbReference type="ARBA" id="ARBA00022840"/>
    </source>
</evidence>
<evidence type="ECO:0000256" key="7">
    <source>
        <dbReference type="ARBA" id="ARBA00023306"/>
    </source>
</evidence>
<evidence type="ECO:0000256" key="2">
    <source>
        <dbReference type="ARBA" id="ARBA00006168"/>
    </source>
</evidence>
<dbReference type="Gene3D" id="1.10.8.60">
    <property type="match status" value="1"/>
</dbReference>
<dbReference type="AlphaFoldDB" id="A0A7M7PIC1"/>
<dbReference type="GO" id="GO:0003682">
    <property type="term" value="F:chromatin binding"/>
    <property type="evidence" value="ECO:0000318"/>
    <property type="project" value="GO_Central"/>
</dbReference>
<evidence type="ECO:0000256" key="4">
    <source>
        <dbReference type="ARBA" id="ARBA00022763"/>
    </source>
</evidence>
<evidence type="ECO:0000259" key="9">
    <source>
        <dbReference type="Pfam" id="PF25812"/>
    </source>
</evidence>
<feature type="compositionally biased region" description="Polar residues" evidence="8">
    <location>
        <begin position="626"/>
        <end position="636"/>
    </location>
</feature>
<keyword evidence="4" id="KW-0227">DNA damage</keyword>
<proteinExistence type="inferred from homology"/>
<feature type="region of interest" description="Disordered" evidence="8">
    <location>
        <begin position="329"/>
        <end position="377"/>
    </location>
</feature>
<evidence type="ECO:0000256" key="8">
    <source>
        <dbReference type="SAM" id="MobiDB-lite"/>
    </source>
</evidence>
<keyword evidence="3" id="KW-0547">Nucleotide-binding</keyword>
<dbReference type="Pfam" id="PF25812">
    <property type="entry name" value="RAD24_helical"/>
    <property type="match status" value="1"/>
</dbReference>
<name>A0A7M7PIC1_STRPU</name>
<dbReference type="InterPro" id="IPR057927">
    <property type="entry name" value="RAD24-like_helical"/>
</dbReference>
<comment type="similarity">
    <text evidence="2">Belongs to the rad17/RAD24 family.</text>
</comment>